<gene>
    <name evidence="3" type="ORF">HTEP1355_LOCUS15843</name>
</gene>
<evidence type="ECO:0000256" key="2">
    <source>
        <dbReference type="SAM" id="SignalP"/>
    </source>
</evidence>
<proteinExistence type="predicted"/>
<dbReference type="Gene3D" id="1.10.260.100">
    <property type="match status" value="1"/>
</dbReference>
<dbReference type="InterPro" id="IPR036361">
    <property type="entry name" value="SAP_dom_sf"/>
</dbReference>
<dbReference type="SUPFAM" id="SSF68906">
    <property type="entry name" value="SAP domain"/>
    <property type="match status" value="1"/>
</dbReference>
<evidence type="ECO:0000313" key="3">
    <source>
        <dbReference type="EMBL" id="CAD8802168.1"/>
    </source>
</evidence>
<evidence type="ECO:0008006" key="4">
    <source>
        <dbReference type="Google" id="ProtNLM"/>
    </source>
</evidence>
<protein>
    <recommendedName>
        <fullName evidence="4">STI1 domain-containing protein</fullName>
    </recommendedName>
</protein>
<reference evidence="3" key="1">
    <citation type="submission" date="2021-01" db="EMBL/GenBank/DDBJ databases">
        <authorList>
            <person name="Corre E."/>
            <person name="Pelletier E."/>
            <person name="Niang G."/>
            <person name="Scheremetjew M."/>
            <person name="Finn R."/>
            <person name="Kale V."/>
            <person name="Holt S."/>
            <person name="Cochrane G."/>
            <person name="Meng A."/>
            <person name="Brown T."/>
            <person name="Cohen L."/>
        </authorList>
    </citation>
    <scope>NUCLEOTIDE SEQUENCE</scope>
    <source>
        <strain evidence="3">CCMP443</strain>
    </source>
</reference>
<organism evidence="3">
    <name type="scientific">Hemiselmis tepida</name>
    <dbReference type="NCBI Taxonomy" id="464990"/>
    <lineage>
        <taxon>Eukaryota</taxon>
        <taxon>Cryptophyceae</taxon>
        <taxon>Cryptomonadales</taxon>
        <taxon>Hemiselmidaceae</taxon>
        <taxon>Hemiselmis</taxon>
    </lineage>
</organism>
<feature type="signal peptide" evidence="2">
    <location>
        <begin position="1"/>
        <end position="18"/>
    </location>
</feature>
<feature type="region of interest" description="Disordered" evidence="1">
    <location>
        <begin position="130"/>
        <end position="165"/>
    </location>
</feature>
<dbReference type="AlphaFoldDB" id="A0A7S0Z040"/>
<sequence>MFLRSAVLCFFMGSVAHAFVAPSVSLQLSAAPCATSKKPHFALRGAPQRHTALLPLRMSSDPVPSDDTPLTLTAYDQLLLSVKAMSVKEIKQELTTREVDFADCFEKEELVARLVEARLQIAAEALGEGEIDAGEEGVEMKPLPDEDKPKDAPEGGGDPGLGTAQAASDFLKSMDPAKIQRMLADQELIAAIKNPTVMQMAREVMQDKSAMQKYQGDPDVLRAIEKIKAFMEEP</sequence>
<evidence type="ECO:0000256" key="1">
    <source>
        <dbReference type="SAM" id="MobiDB-lite"/>
    </source>
</evidence>
<dbReference type="EMBL" id="HBFN01027413">
    <property type="protein sequence ID" value="CAD8802168.1"/>
    <property type="molecule type" value="Transcribed_RNA"/>
</dbReference>
<keyword evidence="2" id="KW-0732">Signal</keyword>
<name>A0A7S0Z040_9CRYP</name>
<feature type="compositionally biased region" description="Basic and acidic residues" evidence="1">
    <location>
        <begin position="138"/>
        <end position="153"/>
    </location>
</feature>
<accession>A0A7S0Z040</accession>
<feature type="chain" id="PRO_5030682678" description="STI1 domain-containing protein" evidence="2">
    <location>
        <begin position="19"/>
        <end position="234"/>
    </location>
</feature>